<dbReference type="EMBL" id="MHOD01000023">
    <property type="protein sequence ID" value="OGZ57733.1"/>
    <property type="molecule type" value="Genomic_DNA"/>
</dbReference>
<proteinExistence type="predicted"/>
<gene>
    <name evidence="2" type="ORF">A2827_00735</name>
</gene>
<reference evidence="2 3" key="1">
    <citation type="journal article" date="2016" name="Nat. Commun.">
        <title>Thousands of microbial genomes shed light on interconnected biogeochemical processes in an aquifer system.</title>
        <authorList>
            <person name="Anantharaman K."/>
            <person name="Brown C.T."/>
            <person name="Hug L.A."/>
            <person name="Sharon I."/>
            <person name="Castelle C.J."/>
            <person name="Probst A.J."/>
            <person name="Thomas B.C."/>
            <person name="Singh A."/>
            <person name="Wilkins M.J."/>
            <person name="Karaoz U."/>
            <person name="Brodie E.L."/>
            <person name="Williams K.H."/>
            <person name="Hubbard S.S."/>
            <person name="Banfield J.F."/>
        </authorList>
    </citation>
    <scope>NUCLEOTIDE SEQUENCE [LARGE SCALE GENOMIC DNA]</scope>
</reference>
<keyword evidence="1" id="KW-0472">Membrane</keyword>
<name>A0A1G2H5J0_9BACT</name>
<feature type="transmembrane region" description="Helical" evidence="1">
    <location>
        <begin position="28"/>
        <end position="50"/>
    </location>
</feature>
<keyword evidence="1" id="KW-1133">Transmembrane helix</keyword>
<evidence type="ECO:0000313" key="3">
    <source>
        <dbReference type="Proteomes" id="UP000177932"/>
    </source>
</evidence>
<protein>
    <submittedName>
        <fullName evidence="2">Uncharacterized protein</fullName>
    </submittedName>
</protein>
<dbReference type="STRING" id="1802158.A2827_00735"/>
<organism evidence="2 3">
    <name type="scientific">Candidatus Spechtbacteria bacterium RIFCSPHIGHO2_01_FULL_43_30</name>
    <dbReference type="NCBI Taxonomy" id="1802158"/>
    <lineage>
        <taxon>Bacteria</taxon>
        <taxon>Candidatus Spechtiibacteriota</taxon>
    </lineage>
</organism>
<evidence type="ECO:0000313" key="2">
    <source>
        <dbReference type="EMBL" id="OGZ57733.1"/>
    </source>
</evidence>
<dbReference type="AlphaFoldDB" id="A0A1G2H5J0"/>
<dbReference type="Proteomes" id="UP000177932">
    <property type="component" value="Unassembled WGS sequence"/>
</dbReference>
<sequence>MKLNLATKSILKEFSFLSAAEKFEKNELAIGLAGVIFVSILGGTVFYFNAYKVAKYEPKIGIEEISVDRELLKSAVSGLSEKSKFLPQENIIDPFR</sequence>
<accession>A0A1G2H5J0</accession>
<comment type="caution">
    <text evidence="2">The sequence shown here is derived from an EMBL/GenBank/DDBJ whole genome shotgun (WGS) entry which is preliminary data.</text>
</comment>
<evidence type="ECO:0000256" key="1">
    <source>
        <dbReference type="SAM" id="Phobius"/>
    </source>
</evidence>
<keyword evidence="1" id="KW-0812">Transmembrane</keyword>